<dbReference type="SUPFAM" id="SSF49899">
    <property type="entry name" value="Concanavalin A-like lectins/glucanases"/>
    <property type="match status" value="1"/>
</dbReference>
<feature type="non-terminal residue" evidence="2">
    <location>
        <position position="1"/>
    </location>
</feature>
<reference evidence="2 3" key="1">
    <citation type="submission" date="2014-04" db="EMBL/GenBank/DDBJ databases">
        <title>Genome evolution of avian class.</title>
        <authorList>
            <person name="Zhang G."/>
            <person name="Li C."/>
        </authorList>
    </citation>
    <scope>NUCLEOTIDE SEQUENCE [LARGE SCALE GENOMIC DNA]</scope>
    <source>
        <strain evidence="2">BGI_N333</strain>
    </source>
</reference>
<protein>
    <submittedName>
        <fullName evidence="2">Butyrophilin subfamily 1 member A1</fullName>
    </submittedName>
</protein>
<dbReference type="CDD" id="cd12888">
    <property type="entry name" value="SPRY_PRY_TRIM7_like"/>
    <property type="match status" value="1"/>
</dbReference>
<dbReference type="InterPro" id="IPR013320">
    <property type="entry name" value="ConA-like_dom_sf"/>
</dbReference>
<dbReference type="InterPro" id="IPR050143">
    <property type="entry name" value="TRIM/RBCC"/>
</dbReference>
<accession>A0A091SAM1</accession>
<name>A0A091SAM1_NESNO</name>
<evidence type="ECO:0000313" key="3">
    <source>
        <dbReference type="Proteomes" id="UP000053840"/>
    </source>
</evidence>
<dbReference type="SMART" id="SM00589">
    <property type="entry name" value="PRY"/>
    <property type="match status" value="1"/>
</dbReference>
<sequence length="160" mass="18319">EVTLDPATAHPRLVLSRDQRSVRWEYRLQEPPDLPERFDTAPCVLGCEAFSSGRHCWEVDVAQGQHCAIGVTRESSARKGPISFSPEEGIWALQQWGFQSRALTSPPVALDLPRVPRRIRVSLDYEWGEVRFFDVENQVPIFTFPPASFRGERLRPGFWL</sequence>
<dbReference type="InterPro" id="IPR003877">
    <property type="entry name" value="SPRY_dom"/>
</dbReference>
<dbReference type="SMART" id="SM00449">
    <property type="entry name" value="SPRY"/>
    <property type="match status" value="1"/>
</dbReference>
<dbReference type="InterPro" id="IPR001870">
    <property type="entry name" value="B30.2/SPRY"/>
</dbReference>
<dbReference type="Gene3D" id="2.60.120.920">
    <property type="match status" value="1"/>
</dbReference>
<proteinExistence type="predicted"/>
<dbReference type="PRINTS" id="PR01407">
    <property type="entry name" value="BUTYPHLNCDUF"/>
</dbReference>
<feature type="domain" description="B30.2/SPRY" evidence="1">
    <location>
        <begin position="1"/>
        <end position="160"/>
    </location>
</feature>
<dbReference type="AlphaFoldDB" id="A0A091SAM1"/>
<dbReference type="Pfam" id="PF13765">
    <property type="entry name" value="PRY"/>
    <property type="match status" value="1"/>
</dbReference>
<evidence type="ECO:0000313" key="2">
    <source>
        <dbReference type="EMBL" id="KFQ55478.1"/>
    </source>
</evidence>
<dbReference type="EMBL" id="KK947354">
    <property type="protein sequence ID" value="KFQ55478.1"/>
    <property type="molecule type" value="Genomic_DNA"/>
</dbReference>
<dbReference type="PANTHER" id="PTHR24103">
    <property type="entry name" value="E3 UBIQUITIN-PROTEIN LIGASE TRIM"/>
    <property type="match status" value="1"/>
</dbReference>
<evidence type="ECO:0000259" key="1">
    <source>
        <dbReference type="PROSITE" id="PS50188"/>
    </source>
</evidence>
<gene>
    <name evidence="2" type="ORF">N333_02608</name>
</gene>
<dbReference type="Proteomes" id="UP000053840">
    <property type="component" value="Unassembled WGS sequence"/>
</dbReference>
<dbReference type="FunFam" id="2.60.120.920:FF:000004">
    <property type="entry name" value="Butyrophilin subfamily 1 member A1"/>
    <property type="match status" value="1"/>
</dbReference>
<dbReference type="InterPro" id="IPR003879">
    <property type="entry name" value="Butyrophylin_SPRY"/>
</dbReference>
<organism evidence="2 3">
    <name type="scientific">Nestor notabilis</name>
    <name type="common">Kea</name>
    <dbReference type="NCBI Taxonomy" id="176057"/>
    <lineage>
        <taxon>Eukaryota</taxon>
        <taxon>Metazoa</taxon>
        <taxon>Chordata</taxon>
        <taxon>Craniata</taxon>
        <taxon>Vertebrata</taxon>
        <taxon>Euteleostomi</taxon>
        <taxon>Archelosauria</taxon>
        <taxon>Archosauria</taxon>
        <taxon>Dinosauria</taxon>
        <taxon>Saurischia</taxon>
        <taxon>Theropoda</taxon>
        <taxon>Coelurosauria</taxon>
        <taxon>Aves</taxon>
        <taxon>Neognathae</taxon>
        <taxon>Neoaves</taxon>
        <taxon>Telluraves</taxon>
        <taxon>Australaves</taxon>
        <taxon>Psittaciformes</taxon>
        <taxon>Psittacidae</taxon>
        <taxon>Nestor</taxon>
    </lineage>
</organism>
<feature type="non-terminal residue" evidence="2">
    <location>
        <position position="160"/>
    </location>
</feature>
<dbReference type="PROSITE" id="PS50188">
    <property type="entry name" value="B302_SPRY"/>
    <property type="match status" value="1"/>
</dbReference>
<keyword evidence="3" id="KW-1185">Reference proteome</keyword>
<dbReference type="InterPro" id="IPR006574">
    <property type="entry name" value="PRY"/>
</dbReference>
<dbReference type="InterPro" id="IPR043136">
    <property type="entry name" value="B30.2/SPRY_sf"/>
</dbReference>
<dbReference type="Pfam" id="PF00622">
    <property type="entry name" value="SPRY"/>
    <property type="match status" value="1"/>
</dbReference>